<evidence type="ECO:0000313" key="4">
    <source>
        <dbReference type="EMBL" id="EGC02012.1"/>
    </source>
</evidence>
<evidence type="ECO:0000256" key="2">
    <source>
        <dbReference type="ARBA" id="ARBA00022763"/>
    </source>
</evidence>
<dbReference type="Proteomes" id="UP000004259">
    <property type="component" value="Unassembled WGS sequence"/>
</dbReference>
<dbReference type="InterPro" id="IPR041247">
    <property type="entry name" value="Rad52_fam"/>
</dbReference>
<evidence type="ECO:0000256" key="1">
    <source>
        <dbReference type="ARBA" id="ARBA00006638"/>
    </source>
</evidence>
<organism evidence="4 5">
    <name type="scientific">Ruminococcus albus 8</name>
    <dbReference type="NCBI Taxonomy" id="246199"/>
    <lineage>
        <taxon>Bacteria</taxon>
        <taxon>Bacillati</taxon>
        <taxon>Bacillota</taxon>
        <taxon>Clostridia</taxon>
        <taxon>Eubacteriales</taxon>
        <taxon>Oscillospiraceae</taxon>
        <taxon>Ruminococcus</taxon>
    </lineage>
</organism>
<reference evidence="4 5" key="1">
    <citation type="submission" date="2011-02" db="EMBL/GenBank/DDBJ databases">
        <authorList>
            <person name="Nelson K.E."/>
            <person name="Sutton G."/>
            <person name="Torralba M."/>
            <person name="Durkin S."/>
            <person name="Harkins D."/>
            <person name="Montgomery R."/>
            <person name="Ziemer C."/>
            <person name="Klaassens E."/>
            <person name="Ocuiv P."/>
            <person name="Morrison M."/>
        </authorList>
    </citation>
    <scope>NUCLEOTIDE SEQUENCE [LARGE SCALE GENOMIC DNA]</scope>
    <source>
        <strain evidence="4 5">8</strain>
    </source>
</reference>
<evidence type="ECO:0000256" key="3">
    <source>
        <dbReference type="ARBA" id="ARBA00023204"/>
    </source>
</evidence>
<sequence length="178" mass="20356">MNKLSIRLLRADEIECRIGTISDKGLSLLLYKDARADMKILDETFGILGWRRTHQSIDGNLYCTIELWDESKHEWIAKQDVGTESYAEKEKGQASDSFKRACVSVGIGRELYSAPFVWVSAQKCNIQRRGDKFVCFDKFAVSHIMYNDDREIIGLTIINSDTGEVVYNGYKRTQKKTA</sequence>
<protein>
    <submittedName>
        <fullName evidence="4">Uncharacterized protein</fullName>
    </submittedName>
</protein>
<keyword evidence="5" id="KW-1185">Reference proteome</keyword>
<dbReference type="GO" id="GO:0006281">
    <property type="term" value="P:DNA repair"/>
    <property type="evidence" value="ECO:0007669"/>
    <property type="project" value="UniProtKB-KW"/>
</dbReference>
<proteinExistence type="inferred from homology"/>
<comment type="caution">
    <text evidence="4">The sequence shown here is derived from an EMBL/GenBank/DDBJ whole genome shotgun (WGS) entry which is preliminary data.</text>
</comment>
<comment type="similarity">
    <text evidence="1">Belongs to the RAD52 family.</text>
</comment>
<dbReference type="STRING" id="246199.CUS_4720"/>
<dbReference type="EMBL" id="ADKM02000116">
    <property type="protein sequence ID" value="EGC02012.1"/>
    <property type="molecule type" value="Genomic_DNA"/>
</dbReference>
<keyword evidence="3" id="KW-0234">DNA repair</keyword>
<gene>
    <name evidence="4" type="ORF">CUS_4720</name>
</gene>
<dbReference type="RefSeq" id="WP_002851730.1">
    <property type="nucleotide sequence ID" value="NZ_ADKM02000116.1"/>
</dbReference>
<name>E9SFB6_RUMAL</name>
<dbReference type="Pfam" id="PF04098">
    <property type="entry name" value="Rad52_Rad22"/>
    <property type="match status" value="1"/>
</dbReference>
<keyword evidence="2" id="KW-0227">DNA damage</keyword>
<dbReference type="OrthoDB" id="9805874at2"/>
<accession>E9SFB6</accession>
<dbReference type="AlphaFoldDB" id="E9SFB6"/>
<evidence type="ECO:0000313" key="5">
    <source>
        <dbReference type="Proteomes" id="UP000004259"/>
    </source>
</evidence>
<dbReference type="eggNOG" id="COG4712">
    <property type="taxonomic scope" value="Bacteria"/>
</dbReference>